<dbReference type="InterPro" id="IPR006528">
    <property type="entry name" value="Phage_head_morphogenesis_dom"/>
</dbReference>
<evidence type="ECO:0000313" key="3">
    <source>
        <dbReference type="EMBL" id="ACV28864.1"/>
    </source>
</evidence>
<dbReference type="KEGG" id="apr:Apre_0836"/>
<dbReference type="EMBL" id="CP001708">
    <property type="protein sequence ID" value="ACV28864.1"/>
    <property type="molecule type" value="Genomic_DNA"/>
</dbReference>
<accession>C7RHA3</accession>
<reference evidence="3 4" key="1">
    <citation type="journal article" date="2009" name="Stand. Genomic Sci.">
        <title>Complete genome sequence of Anaerococcus prevotii type strain (PC1).</title>
        <authorList>
            <person name="Labutti K."/>
            <person name="Pukall R."/>
            <person name="Steenblock K."/>
            <person name="Glavina Del Rio T."/>
            <person name="Tice H."/>
            <person name="Copeland A."/>
            <person name="Cheng J.F."/>
            <person name="Lucas S."/>
            <person name="Chen F."/>
            <person name="Nolan M."/>
            <person name="Bruce D."/>
            <person name="Goodwin L."/>
            <person name="Pitluck S."/>
            <person name="Ivanova N."/>
            <person name="Mavromatis K."/>
            <person name="Ovchinnikova G."/>
            <person name="Pati A."/>
            <person name="Chen A."/>
            <person name="Palaniappan K."/>
            <person name="Land M."/>
            <person name="Hauser L."/>
            <person name="Chang Y.J."/>
            <person name="Jeffries C.D."/>
            <person name="Chain P."/>
            <person name="Saunders E."/>
            <person name="Brettin T."/>
            <person name="Detter J.C."/>
            <person name="Han C."/>
            <person name="Goker M."/>
            <person name="Bristow J."/>
            <person name="Eisen J.A."/>
            <person name="Markowitz V."/>
            <person name="Hugenholtz P."/>
            <person name="Kyrpides N.C."/>
            <person name="Klenk H.P."/>
            <person name="Lapidus A."/>
        </authorList>
    </citation>
    <scope>NUCLEOTIDE SEQUENCE [LARGE SCALE GENOMIC DNA]</scope>
    <source>
        <strain evidence="4">ATCC 9321 / DSM 20548 / JCM 6508 / NCTC 11806 / PC1</strain>
    </source>
</reference>
<keyword evidence="4" id="KW-1185">Reference proteome</keyword>
<keyword evidence="1" id="KW-0175">Coiled coil</keyword>
<proteinExistence type="predicted"/>
<evidence type="ECO:0000256" key="1">
    <source>
        <dbReference type="SAM" id="Coils"/>
    </source>
</evidence>
<gene>
    <name evidence="3" type="ordered locus">Apre_0836</name>
</gene>
<name>C7RHA3_ANAPD</name>
<organism evidence="3 4">
    <name type="scientific">Anaerococcus prevotii (strain ATCC 9321 / DSM 20548 / JCM 6508 / NCTC 11806 / PC1)</name>
    <name type="common">Peptostreptococcus prevotii</name>
    <name type="synonym">Peptococcus prevotii</name>
    <dbReference type="NCBI Taxonomy" id="525919"/>
    <lineage>
        <taxon>Bacteria</taxon>
        <taxon>Bacillati</taxon>
        <taxon>Bacillota</taxon>
        <taxon>Tissierellia</taxon>
        <taxon>Tissierellales</taxon>
        <taxon>Peptoniphilaceae</taxon>
        <taxon>Anaerococcus</taxon>
    </lineage>
</organism>
<feature type="coiled-coil region" evidence="1">
    <location>
        <begin position="17"/>
        <end position="44"/>
    </location>
</feature>
<protein>
    <submittedName>
        <fullName evidence="3">Head morphogenesis protein SPP1 gp7</fullName>
    </submittedName>
</protein>
<dbReference type="Pfam" id="PF04233">
    <property type="entry name" value="Phage_Mu_F"/>
    <property type="match status" value="1"/>
</dbReference>
<evidence type="ECO:0000313" key="4">
    <source>
        <dbReference type="Proteomes" id="UP000002294"/>
    </source>
</evidence>
<dbReference type="AlphaFoldDB" id="C7RHA3"/>
<dbReference type="eggNOG" id="COG2369">
    <property type="taxonomic scope" value="Bacteria"/>
</dbReference>
<dbReference type="HOGENOM" id="CLU_1064147_0_0_9"/>
<dbReference type="Proteomes" id="UP000002294">
    <property type="component" value="Chromosome"/>
</dbReference>
<feature type="domain" description="Phage head morphogenesis" evidence="2">
    <location>
        <begin position="142"/>
        <end position="254"/>
    </location>
</feature>
<dbReference type="STRING" id="525919.Apre_0836"/>
<evidence type="ECO:0000259" key="2">
    <source>
        <dbReference type="Pfam" id="PF04233"/>
    </source>
</evidence>
<sequence>MLKKYERLLKAKEKKIYANYKQSYRQLDKDVREILSELESIEGQLNLDDWHRQLLHHKTGVLMSELYTKNHILLSSTFDEIVDTTKNNSLKAFKGHERLVAIAKPINNTNIVNKSIAGLNWADRMKHSSNVLRYDFIRITAGGIEQGDSYSKIANKLADRYMIDVGKANTLARTEGHRIFETTKYETMASVNEEVKLLKTWHSVHDEKVRSSHSSLDGTQIAFDDYFISPSGSKALRPGEFGDPEEDIHCRCYLSYELKGK</sequence>